<sequence length="38" mass="4029">MALLEELLRHAAGSEWPAGVVRAVFVFGSYARGAVEPA</sequence>
<evidence type="ECO:0000313" key="2">
    <source>
        <dbReference type="Proteomes" id="UP000233786"/>
    </source>
</evidence>
<keyword evidence="2" id="KW-1185">Reference proteome</keyword>
<dbReference type="AlphaFoldDB" id="A0A2N3Y701"/>
<organism evidence="1 2">
    <name type="scientific">Saccharopolyspora spinosa</name>
    <dbReference type="NCBI Taxonomy" id="60894"/>
    <lineage>
        <taxon>Bacteria</taxon>
        <taxon>Bacillati</taxon>
        <taxon>Actinomycetota</taxon>
        <taxon>Actinomycetes</taxon>
        <taxon>Pseudonocardiales</taxon>
        <taxon>Pseudonocardiaceae</taxon>
        <taxon>Saccharopolyspora</taxon>
    </lineage>
</organism>
<protein>
    <submittedName>
        <fullName evidence="1">Uncharacterized protein</fullName>
    </submittedName>
</protein>
<name>A0A2N3Y701_SACSN</name>
<dbReference type="EMBL" id="PJNB01000001">
    <property type="protein sequence ID" value="PKW18687.1"/>
    <property type="molecule type" value="Genomic_DNA"/>
</dbReference>
<evidence type="ECO:0000313" key="1">
    <source>
        <dbReference type="EMBL" id="PKW18687.1"/>
    </source>
</evidence>
<comment type="caution">
    <text evidence="1">The sequence shown here is derived from an EMBL/GenBank/DDBJ whole genome shotgun (WGS) entry which is preliminary data.</text>
</comment>
<dbReference type="Proteomes" id="UP000233786">
    <property type="component" value="Unassembled WGS sequence"/>
</dbReference>
<accession>A0A2N3Y701</accession>
<gene>
    <name evidence="1" type="ORF">A8926_6807</name>
</gene>
<proteinExistence type="predicted"/>
<reference evidence="1" key="1">
    <citation type="submission" date="2017-12" db="EMBL/GenBank/DDBJ databases">
        <title>Sequencing the genomes of 1000 Actinobacteria strains.</title>
        <authorList>
            <person name="Klenk H.-P."/>
        </authorList>
    </citation>
    <scope>NUCLEOTIDE SEQUENCE [LARGE SCALE GENOMIC DNA]</scope>
    <source>
        <strain evidence="1">DSM 44228</strain>
    </source>
</reference>